<feature type="transmembrane region" description="Helical" evidence="1">
    <location>
        <begin position="112"/>
        <end position="131"/>
    </location>
</feature>
<reference evidence="2 3" key="1">
    <citation type="journal article" date="2019" name="Environ. Microbiol.">
        <title>Species interactions and distinct microbial communities in high Arctic permafrost affected cryosols are associated with the CH4 and CO2 gas fluxes.</title>
        <authorList>
            <person name="Altshuler I."/>
            <person name="Hamel J."/>
            <person name="Turney S."/>
            <person name="Magnuson E."/>
            <person name="Levesque R."/>
            <person name="Greer C."/>
            <person name="Whyte L.G."/>
        </authorList>
    </citation>
    <scope>NUCLEOTIDE SEQUENCE [LARGE SCALE GENOMIC DNA]</scope>
    <source>
        <strain evidence="2 3">S9.3A</strain>
    </source>
</reference>
<dbReference type="AlphaFoldDB" id="A0A502D2F7"/>
<feature type="transmembrane region" description="Helical" evidence="1">
    <location>
        <begin position="12"/>
        <end position="33"/>
    </location>
</feature>
<keyword evidence="1" id="KW-1133">Transmembrane helix</keyword>
<keyword evidence="1" id="KW-0472">Membrane</keyword>
<gene>
    <name evidence="2" type="ORF">EAH86_07320</name>
</gene>
<accession>A0A502D2F7</accession>
<evidence type="ECO:0000313" key="2">
    <source>
        <dbReference type="EMBL" id="TPG18191.1"/>
    </source>
</evidence>
<keyword evidence="3" id="KW-1185">Reference proteome</keyword>
<protein>
    <submittedName>
        <fullName evidence="2">Uncharacterized protein</fullName>
    </submittedName>
</protein>
<comment type="caution">
    <text evidence="2">The sequence shown here is derived from an EMBL/GenBank/DDBJ whole genome shotgun (WGS) entry which is preliminary data.</text>
</comment>
<sequence length="141" mass="14278">MSSNLTVARTLLAVAGALVGLYGAVRLIGLGWGNLVATLPWLAGVVVAHDALLAPLVVLVGAAAAGRLPRWSRRAAVVVLVVLGPVTLLAVPTLGKFGAKADNPTLLDRQYVAGWVAVTGLVLLAAALLAVHDRGKGAPRG</sequence>
<feature type="transmembrane region" description="Helical" evidence="1">
    <location>
        <begin position="39"/>
        <end position="63"/>
    </location>
</feature>
<proteinExistence type="predicted"/>
<dbReference type="Proteomes" id="UP000317722">
    <property type="component" value="Unassembled WGS sequence"/>
</dbReference>
<evidence type="ECO:0000256" key="1">
    <source>
        <dbReference type="SAM" id="Phobius"/>
    </source>
</evidence>
<name>A0A502D2F7_9MICO</name>
<feature type="transmembrane region" description="Helical" evidence="1">
    <location>
        <begin position="75"/>
        <end position="92"/>
    </location>
</feature>
<dbReference type="EMBL" id="RCZM01000002">
    <property type="protein sequence ID" value="TPG18191.1"/>
    <property type="molecule type" value="Genomic_DNA"/>
</dbReference>
<evidence type="ECO:0000313" key="3">
    <source>
        <dbReference type="Proteomes" id="UP000317722"/>
    </source>
</evidence>
<keyword evidence="1" id="KW-0812">Transmembrane</keyword>
<organism evidence="2 3">
    <name type="scientific">Pedococcus bigeumensis</name>
    <dbReference type="NCBI Taxonomy" id="433644"/>
    <lineage>
        <taxon>Bacteria</taxon>
        <taxon>Bacillati</taxon>
        <taxon>Actinomycetota</taxon>
        <taxon>Actinomycetes</taxon>
        <taxon>Micrococcales</taxon>
        <taxon>Intrasporangiaceae</taxon>
        <taxon>Pedococcus</taxon>
    </lineage>
</organism>
<dbReference type="RefSeq" id="WP_140738308.1">
    <property type="nucleotide sequence ID" value="NZ_RCZM01000002.1"/>
</dbReference>